<sequence length="221" mass="24672">MEIKRWTFQLLHFEVIVLSLITSKSFASSNSKSKCSETMNVTTANCEGNCSNLPACCYSCQTSDNCTYGENVKFNCSVLESATCTGDRVMLKTFQCRYCFLTKPNDEHICYQNNTTCKVVATPRQRVKASCSTNDYVFCLGNRNFTKMVPCNWTSGYSWSAAFVLSITLGGFGIDRFYLGYWREGLGKFFSFGGLGVWTLIDVILIATGYLGPSDGSLYVR</sequence>
<accession>A0A6F9DVF0</accession>
<evidence type="ECO:0000256" key="5">
    <source>
        <dbReference type="ARBA" id="ARBA00022989"/>
    </source>
</evidence>
<feature type="chain" id="PRO_5026180526" description="TM2 domain-containing protein 3" evidence="10">
    <location>
        <begin position="28"/>
        <end position="221"/>
    </location>
</feature>
<name>A0A6F9DVF0_9ASCI</name>
<dbReference type="InterPro" id="IPR050932">
    <property type="entry name" value="TM2D1-3-like"/>
</dbReference>
<dbReference type="PANTHER" id="PTHR21016:SF7">
    <property type="entry name" value="TM2 DOMAIN-CONTAINING PROTEIN 3"/>
    <property type="match status" value="1"/>
</dbReference>
<dbReference type="EMBL" id="LR791131">
    <property type="protein sequence ID" value="CAB3266993.1"/>
    <property type="molecule type" value="mRNA"/>
</dbReference>
<evidence type="ECO:0000256" key="8">
    <source>
        <dbReference type="ARBA" id="ARBA00040897"/>
    </source>
</evidence>
<evidence type="ECO:0000256" key="4">
    <source>
        <dbReference type="ARBA" id="ARBA00022729"/>
    </source>
</evidence>
<evidence type="ECO:0000256" key="9">
    <source>
        <dbReference type="SAM" id="Phobius"/>
    </source>
</evidence>
<evidence type="ECO:0000256" key="1">
    <source>
        <dbReference type="ARBA" id="ARBA00004141"/>
    </source>
</evidence>
<proteinExistence type="evidence at transcript level"/>
<dbReference type="InterPro" id="IPR007829">
    <property type="entry name" value="TM2"/>
</dbReference>
<dbReference type="Pfam" id="PF05154">
    <property type="entry name" value="TM2"/>
    <property type="match status" value="1"/>
</dbReference>
<organism evidence="12">
    <name type="scientific">Phallusia mammillata</name>
    <dbReference type="NCBI Taxonomy" id="59560"/>
    <lineage>
        <taxon>Eukaryota</taxon>
        <taxon>Metazoa</taxon>
        <taxon>Chordata</taxon>
        <taxon>Tunicata</taxon>
        <taxon>Ascidiacea</taxon>
        <taxon>Phlebobranchia</taxon>
        <taxon>Ascidiidae</taxon>
        <taxon>Phallusia</taxon>
    </lineage>
</organism>
<reference evidence="12" key="1">
    <citation type="submission" date="2020-04" db="EMBL/GenBank/DDBJ databases">
        <authorList>
            <person name="Neveu A P."/>
        </authorList>
    </citation>
    <scope>NUCLEOTIDE SEQUENCE</scope>
    <source>
        <tissue evidence="12">Whole embryo</tissue>
    </source>
</reference>
<keyword evidence="5 9" id="KW-1133">Transmembrane helix</keyword>
<feature type="domain" description="TM2" evidence="11">
    <location>
        <begin position="156"/>
        <end position="204"/>
    </location>
</feature>
<keyword evidence="6 9" id="KW-0472">Membrane</keyword>
<evidence type="ECO:0000256" key="3">
    <source>
        <dbReference type="ARBA" id="ARBA00022692"/>
    </source>
</evidence>
<evidence type="ECO:0000259" key="11">
    <source>
        <dbReference type="Pfam" id="PF05154"/>
    </source>
</evidence>
<evidence type="ECO:0000313" key="12">
    <source>
        <dbReference type="EMBL" id="CAB3266993.1"/>
    </source>
</evidence>
<feature type="transmembrane region" description="Helical" evidence="9">
    <location>
        <begin position="157"/>
        <end position="177"/>
    </location>
</feature>
<dbReference type="PANTHER" id="PTHR21016">
    <property type="entry name" value="BETA-AMYLOID BINDING PROTEIN-RELATED"/>
    <property type="match status" value="1"/>
</dbReference>
<feature type="signal peptide" evidence="10">
    <location>
        <begin position="1"/>
        <end position="27"/>
    </location>
</feature>
<evidence type="ECO:0000256" key="7">
    <source>
        <dbReference type="ARBA" id="ARBA00023180"/>
    </source>
</evidence>
<keyword evidence="3 9" id="KW-0812">Transmembrane</keyword>
<comment type="subcellular location">
    <subcellularLocation>
        <location evidence="1">Membrane</location>
        <topology evidence="1">Multi-pass membrane protein</topology>
    </subcellularLocation>
</comment>
<protein>
    <recommendedName>
        <fullName evidence="8">TM2 domain-containing protein 3</fullName>
    </recommendedName>
</protein>
<feature type="transmembrane region" description="Helical" evidence="9">
    <location>
        <begin position="189"/>
        <end position="211"/>
    </location>
</feature>
<evidence type="ECO:0000256" key="10">
    <source>
        <dbReference type="SAM" id="SignalP"/>
    </source>
</evidence>
<evidence type="ECO:0000256" key="2">
    <source>
        <dbReference type="ARBA" id="ARBA00008284"/>
    </source>
</evidence>
<dbReference type="AlphaFoldDB" id="A0A6F9DVF0"/>
<comment type="similarity">
    <text evidence="2">Belongs to the TM2 family.</text>
</comment>
<keyword evidence="4 10" id="KW-0732">Signal</keyword>
<dbReference type="GO" id="GO:0016020">
    <property type="term" value="C:membrane"/>
    <property type="evidence" value="ECO:0007669"/>
    <property type="project" value="UniProtKB-SubCell"/>
</dbReference>
<keyword evidence="7" id="KW-0325">Glycoprotein</keyword>
<gene>
    <name evidence="12" type="primary">Tm2d3-001</name>
</gene>
<evidence type="ECO:0000256" key="6">
    <source>
        <dbReference type="ARBA" id="ARBA00023136"/>
    </source>
</evidence>